<dbReference type="InterPro" id="IPR002423">
    <property type="entry name" value="Cpn60/GroEL/TCP-1"/>
</dbReference>
<protein>
    <submittedName>
        <fullName evidence="5">Uncharacterized protein</fullName>
    </submittedName>
</protein>
<evidence type="ECO:0000256" key="1">
    <source>
        <dbReference type="ARBA" id="ARBA00008020"/>
    </source>
</evidence>
<dbReference type="Proteomes" id="UP000631114">
    <property type="component" value="Unassembled WGS sequence"/>
</dbReference>
<keyword evidence="2" id="KW-0547">Nucleotide-binding</keyword>
<dbReference type="AlphaFoldDB" id="A0A835HQT0"/>
<evidence type="ECO:0000256" key="2">
    <source>
        <dbReference type="ARBA" id="ARBA00022741"/>
    </source>
</evidence>
<sequence length="155" mass="17311">MDVDNQIAKLMVELSRSQDYEIGEGITGVVVMAGALLNVNGCKHTLTEIVVKAVVVVVDLERRDVNSNLIKLEGKVGGKLEDTKLINDIIVEKDMSHPQMPKKIRNAKIAILTCPFEPPKPKTKDKVDIDSVEKFQTLRLQEKECHAIKSFKLYA</sequence>
<proteinExistence type="inferred from homology"/>
<name>A0A835HQT0_9MAGN</name>
<dbReference type="SUPFAM" id="SSF48592">
    <property type="entry name" value="GroEL equatorial domain-like"/>
    <property type="match status" value="1"/>
</dbReference>
<dbReference type="InterPro" id="IPR027413">
    <property type="entry name" value="GROEL-like_equatorial_sf"/>
</dbReference>
<dbReference type="SUPFAM" id="SSF52029">
    <property type="entry name" value="GroEL apical domain-like"/>
    <property type="match status" value="1"/>
</dbReference>
<evidence type="ECO:0000256" key="3">
    <source>
        <dbReference type="ARBA" id="ARBA00022840"/>
    </source>
</evidence>
<evidence type="ECO:0000313" key="6">
    <source>
        <dbReference type="Proteomes" id="UP000631114"/>
    </source>
</evidence>
<organism evidence="5 6">
    <name type="scientific">Coptis chinensis</name>
    <dbReference type="NCBI Taxonomy" id="261450"/>
    <lineage>
        <taxon>Eukaryota</taxon>
        <taxon>Viridiplantae</taxon>
        <taxon>Streptophyta</taxon>
        <taxon>Embryophyta</taxon>
        <taxon>Tracheophyta</taxon>
        <taxon>Spermatophyta</taxon>
        <taxon>Magnoliopsida</taxon>
        <taxon>Ranunculales</taxon>
        <taxon>Ranunculaceae</taxon>
        <taxon>Coptidoideae</taxon>
        <taxon>Coptis</taxon>
    </lineage>
</organism>
<keyword evidence="6" id="KW-1185">Reference proteome</keyword>
<dbReference type="GO" id="GO:0005524">
    <property type="term" value="F:ATP binding"/>
    <property type="evidence" value="ECO:0007669"/>
    <property type="project" value="UniProtKB-KW"/>
</dbReference>
<comment type="caution">
    <text evidence="5">The sequence shown here is derived from an EMBL/GenBank/DDBJ whole genome shotgun (WGS) entry which is preliminary data.</text>
</comment>
<evidence type="ECO:0000313" key="5">
    <source>
        <dbReference type="EMBL" id="KAF9604081.1"/>
    </source>
</evidence>
<dbReference type="PANTHER" id="PTHR11353">
    <property type="entry name" value="CHAPERONIN"/>
    <property type="match status" value="1"/>
</dbReference>
<comment type="similarity">
    <text evidence="1">Belongs to the TCP-1 chaperonin family.</text>
</comment>
<dbReference type="EMBL" id="JADFTS010000005">
    <property type="protein sequence ID" value="KAF9604081.1"/>
    <property type="molecule type" value="Genomic_DNA"/>
</dbReference>
<dbReference type="InterPro" id="IPR017998">
    <property type="entry name" value="Chaperone_TCP-1"/>
</dbReference>
<dbReference type="SUPFAM" id="SSF54849">
    <property type="entry name" value="GroEL-intermediate domain like"/>
    <property type="match status" value="1"/>
</dbReference>
<gene>
    <name evidence="5" type="ORF">IFM89_002756</name>
</gene>
<dbReference type="OrthoDB" id="1726163at2759"/>
<dbReference type="InterPro" id="IPR027409">
    <property type="entry name" value="GroEL-like_apical_dom_sf"/>
</dbReference>
<dbReference type="Gene3D" id="1.10.560.10">
    <property type="entry name" value="GroEL-like equatorial domain"/>
    <property type="match status" value="1"/>
</dbReference>
<dbReference type="Pfam" id="PF00118">
    <property type="entry name" value="Cpn60_TCP1"/>
    <property type="match status" value="1"/>
</dbReference>
<keyword evidence="4" id="KW-0143">Chaperone</keyword>
<dbReference type="Gene3D" id="3.50.7.10">
    <property type="entry name" value="GroEL"/>
    <property type="match status" value="1"/>
</dbReference>
<accession>A0A835HQT0</accession>
<evidence type="ECO:0000256" key="4">
    <source>
        <dbReference type="ARBA" id="ARBA00023186"/>
    </source>
</evidence>
<reference evidence="5 6" key="1">
    <citation type="submission" date="2020-10" db="EMBL/GenBank/DDBJ databases">
        <title>The Coptis chinensis genome and diversification of protoberbering-type alkaloids.</title>
        <authorList>
            <person name="Wang B."/>
            <person name="Shu S."/>
            <person name="Song C."/>
            <person name="Liu Y."/>
        </authorList>
    </citation>
    <scope>NUCLEOTIDE SEQUENCE [LARGE SCALE GENOMIC DNA]</scope>
    <source>
        <strain evidence="5">HL-2020</strain>
        <tissue evidence="5">Leaf</tissue>
    </source>
</reference>
<keyword evidence="3" id="KW-0067">ATP-binding</keyword>
<dbReference type="GO" id="GO:0140662">
    <property type="term" value="F:ATP-dependent protein folding chaperone"/>
    <property type="evidence" value="ECO:0007669"/>
    <property type="project" value="InterPro"/>
</dbReference>
<dbReference type="InterPro" id="IPR027410">
    <property type="entry name" value="TCP-1-like_intermed_sf"/>
</dbReference>